<dbReference type="AlphaFoldDB" id="A0A4Q7DZJ0"/>
<name>A0A4Q7DZJ0_9GAMM</name>
<evidence type="ECO:0000313" key="1">
    <source>
        <dbReference type="EMBL" id="RZM73961.1"/>
    </source>
</evidence>
<reference evidence="1 2" key="1">
    <citation type="submission" date="2018-01" db="EMBL/GenBank/DDBJ databases">
        <title>Co-occurrence of chitin degradation, pigmentation and bioactivity in marine Pseudoalteromonas.</title>
        <authorList>
            <person name="Paulsen S."/>
            <person name="Gram L."/>
            <person name="Machado H."/>
        </authorList>
    </citation>
    <scope>NUCLEOTIDE SEQUENCE [LARGE SCALE GENOMIC DNA]</scope>
    <source>
        <strain evidence="1 2">S1946</strain>
    </source>
</reference>
<dbReference type="EMBL" id="PPUZ01000075">
    <property type="protein sequence ID" value="RZM73961.1"/>
    <property type="molecule type" value="Genomic_DNA"/>
</dbReference>
<gene>
    <name evidence="1" type="ORF">C3B51_20535</name>
</gene>
<protein>
    <submittedName>
        <fullName evidence="1">Uncharacterized protein</fullName>
    </submittedName>
</protein>
<proteinExistence type="predicted"/>
<accession>A0A4Q7DZJ0</accession>
<sequence>MWGSRIMQEQLSRCAMGAATWMYFHTELSILIFQALKKAAWATFFTVLLQSVDYSTIVATSTNIALWKAPPSHDDFHSGIKKGHALY</sequence>
<dbReference type="Proteomes" id="UP000292345">
    <property type="component" value="Unassembled WGS sequence"/>
</dbReference>
<organism evidence="1 2">
    <name type="scientific">Pseudoalteromonas rubra</name>
    <dbReference type="NCBI Taxonomy" id="43658"/>
    <lineage>
        <taxon>Bacteria</taxon>
        <taxon>Pseudomonadati</taxon>
        <taxon>Pseudomonadota</taxon>
        <taxon>Gammaproteobacteria</taxon>
        <taxon>Alteromonadales</taxon>
        <taxon>Pseudoalteromonadaceae</taxon>
        <taxon>Pseudoalteromonas</taxon>
    </lineage>
</organism>
<comment type="caution">
    <text evidence="1">The sequence shown here is derived from an EMBL/GenBank/DDBJ whole genome shotgun (WGS) entry which is preliminary data.</text>
</comment>
<evidence type="ECO:0000313" key="2">
    <source>
        <dbReference type="Proteomes" id="UP000292345"/>
    </source>
</evidence>